<comment type="caution">
    <text evidence="11">The sequence shown here is derived from an EMBL/GenBank/DDBJ whole genome shotgun (WGS) entry which is preliminary data.</text>
</comment>
<reference evidence="11" key="1">
    <citation type="submission" date="2019-03" db="EMBL/GenBank/DDBJ databases">
        <title>Improved annotation for the trematode Fasciola hepatica.</title>
        <authorList>
            <person name="Choi Y.-J."/>
            <person name="Martin J."/>
            <person name="Mitreva M."/>
        </authorList>
    </citation>
    <scope>NUCLEOTIDE SEQUENCE [LARGE SCALE GENOMIC DNA]</scope>
</reference>
<feature type="coiled-coil region" evidence="8">
    <location>
        <begin position="349"/>
        <end position="414"/>
    </location>
</feature>
<dbReference type="PIRSF" id="PIRSF017706">
    <property type="entry name" value="TFIP11"/>
    <property type="match status" value="1"/>
</dbReference>
<dbReference type="Proteomes" id="UP000230066">
    <property type="component" value="Unassembled WGS sequence"/>
</dbReference>
<evidence type="ECO:0000256" key="6">
    <source>
        <dbReference type="ARBA" id="ARBA00023242"/>
    </source>
</evidence>
<evidence type="ECO:0000256" key="9">
    <source>
        <dbReference type="SAM" id="MobiDB-lite"/>
    </source>
</evidence>
<sequence>MGSSPEMERFGVSDADYEYMMDPLARRHKQSRKQRIYGVFASDDSGSDEERSGFGGRDKRKGANYSAPITFVSGGVKVDGKDADRKTGSAEADDVPISDEEDDRQLARDSDSNSSADESNRRFYQSKKQPRMVVGAGRRAAVAAASAKSNVTGFGAWERHTKGIGMKLLEQMGYQPGRGLGSEGQGITTPVQATQRVGKVAVGYFGSESAPAPRRGGEAPKEDVPERESGPRYKKKTAKSSRPLFDVKTADEIVASLSPANPAAAVRRHGLFLENSEMSKVKVIDMTSKEQRVYSGYEAALSRTTRHSRAPDEPGNEAGPDAESQRLEKRREGQLFDCVALRHNLGLIVQSCEDEIRKADRTARFEEDRAVALEHEIEKLQEVVKNESSETKRLKDALDLIENFEAEVANAEGELVPDEIAAWVTRIRQDCADLPEMPVLMAAIVRPMLDKSIAKWKPLVNPSFCFPLLSKWHGFFQNTSAFDVVLQTSWLDSLRRTIVNDWDPRDCEPLLEVLEVWKPLLPDELLECRILDQLILPKLHEAVSSWNPLTDTIPIHTWLHPWLPWFGGAERLSAVHEIVLQKLGLCLNNWHPSDGSAHSVLLPWRSVVSVAAMSAFLNRHVLPKLSLALQQFKLNPASQNMDAWNWVMRWADLLGPAVVVNLLEQHFWSRWLTVLSNWLVQAVEARQRGDQSGAAQVYQEVGRWYAGWKGQLPPECMEFASVKSALTKALSMMERSMRGLPPEESKPVAPAISAGPTNSSRYPPPSSRPISESSFVGSPLVAPPPVTLRKQVEQVAAQRGFIFHPVPNRMFEGQQVYRLEGLHVFFDRNVSFVHNPVDGGWHPISFSELMTKAQY</sequence>
<dbReference type="GO" id="GO:0071008">
    <property type="term" value="C:U2-type post-mRNA release spliceosomal complex"/>
    <property type="evidence" value="ECO:0007669"/>
    <property type="project" value="TreeGrafter"/>
</dbReference>
<keyword evidence="8" id="KW-0175">Coiled coil</keyword>
<keyword evidence="3 7" id="KW-0507">mRNA processing</keyword>
<feature type="region of interest" description="Disordered" evidence="9">
    <location>
        <begin position="299"/>
        <end position="328"/>
    </location>
</feature>
<dbReference type="InterPro" id="IPR024933">
    <property type="entry name" value="TFP11"/>
</dbReference>
<evidence type="ECO:0000256" key="8">
    <source>
        <dbReference type="SAM" id="Coils"/>
    </source>
</evidence>
<evidence type="ECO:0000256" key="4">
    <source>
        <dbReference type="ARBA" id="ARBA00022728"/>
    </source>
</evidence>
<comment type="similarity">
    <text evidence="2 7">Belongs to the TFP11/STIP family.</text>
</comment>
<feature type="compositionally biased region" description="Basic and acidic residues" evidence="9">
    <location>
        <begin position="215"/>
        <end position="231"/>
    </location>
</feature>
<evidence type="ECO:0000256" key="2">
    <source>
        <dbReference type="ARBA" id="ARBA00010900"/>
    </source>
</evidence>
<dbReference type="PANTHER" id="PTHR23329:SF1">
    <property type="entry name" value="TUFTELIN-INTERACTING PROTEIN 11"/>
    <property type="match status" value="1"/>
</dbReference>
<dbReference type="Pfam" id="PF01585">
    <property type="entry name" value="G-patch"/>
    <property type="match status" value="1"/>
</dbReference>
<evidence type="ECO:0000256" key="1">
    <source>
        <dbReference type="ARBA" id="ARBA00004123"/>
    </source>
</evidence>
<keyword evidence="4 7" id="KW-0747">Spliceosome</keyword>
<dbReference type="InterPro" id="IPR022783">
    <property type="entry name" value="GCFC_dom"/>
</dbReference>
<dbReference type="Pfam" id="PF07842">
    <property type="entry name" value="GCFC"/>
    <property type="match status" value="1"/>
</dbReference>
<keyword evidence="6 7" id="KW-0539">Nucleus</keyword>
<feature type="region of interest" description="Disordered" evidence="9">
    <location>
        <begin position="736"/>
        <end position="776"/>
    </location>
</feature>
<dbReference type="PROSITE" id="PS50174">
    <property type="entry name" value="G_PATCH"/>
    <property type="match status" value="1"/>
</dbReference>
<evidence type="ECO:0000259" key="10">
    <source>
        <dbReference type="PROSITE" id="PS50174"/>
    </source>
</evidence>
<keyword evidence="12" id="KW-1185">Reference proteome</keyword>
<evidence type="ECO:0000313" key="12">
    <source>
        <dbReference type="Proteomes" id="UP000230066"/>
    </source>
</evidence>
<feature type="region of interest" description="Disordered" evidence="9">
    <location>
        <begin position="26"/>
        <end position="135"/>
    </location>
</feature>
<evidence type="ECO:0000256" key="7">
    <source>
        <dbReference type="PIRNR" id="PIRNR017706"/>
    </source>
</evidence>
<feature type="compositionally biased region" description="Acidic residues" evidence="9">
    <location>
        <begin position="91"/>
        <end position="103"/>
    </location>
</feature>
<protein>
    <submittedName>
        <fullName evidence="11">Tuftelin-interacting protein 11</fullName>
    </submittedName>
</protein>
<evidence type="ECO:0000256" key="3">
    <source>
        <dbReference type="ARBA" id="ARBA00022664"/>
    </source>
</evidence>
<keyword evidence="5 7" id="KW-0508">mRNA splicing</keyword>
<evidence type="ECO:0000313" key="11">
    <source>
        <dbReference type="EMBL" id="THD24298.1"/>
    </source>
</evidence>
<feature type="region of interest" description="Disordered" evidence="9">
    <location>
        <begin position="205"/>
        <end position="241"/>
    </location>
</feature>
<dbReference type="InterPro" id="IPR022159">
    <property type="entry name" value="STIP/TFIP11_N"/>
</dbReference>
<accession>A0A4E0RSZ9</accession>
<organism evidence="11 12">
    <name type="scientific">Fasciola hepatica</name>
    <name type="common">Liver fluke</name>
    <dbReference type="NCBI Taxonomy" id="6192"/>
    <lineage>
        <taxon>Eukaryota</taxon>
        <taxon>Metazoa</taxon>
        <taxon>Spiralia</taxon>
        <taxon>Lophotrochozoa</taxon>
        <taxon>Platyhelminthes</taxon>
        <taxon>Trematoda</taxon>
        <taxon>Digenea</taxon>
        <taxon>Plagiorchiida</taxon>
        <taxon>Echinostomata</taxon>
        <taxon>Echinostomatoidea</taxon>
        <taxon>Fasciolidae</taxon>
        <taxon>Fasciola</taxon>
    </lineage>
</organism>
<dbReference type="GO" id="GO:0003676">
    <property type="term" value="F:nucleic acid binding"/>
    <property type="evidence" value="ECO:0007669"/>
    <property type="project" value="InterPro"/>
</dbReference>
<feature type="compositionally biased region" description="Basic residues" evidence="9">
    <location>
        <begin position="26"/>
        <end position="35"/>
    </location>
</feature>
<dbReference type="AlphaFoldDB" id="A0A4E0RSZ9"/>
<dbReference type="InterPro" id="IPR045211">
    <property type="entry name" value="TFP11/STIP/Ntr1"/>
</dbReference>
<dbReference type="PANTHER" id="PTHR23329">
    <property type="entry name" value="TUFTELIN-INTERACTING PROTEIN 11-RELATED"/>
    <property type="match status" value="1"/>
</dbReference>
<dbReference type="InterPro" id="IPR000467">
    <property type="entry name" value="G_patch_dom"/>
</dbReference>
<dbReference type="SMART" id="SM00443">
    <property type="entry name" value="G_patch"/>
    <property type="match status" value="1"/>
</dbReference>
<feature type="domain" description="G-patch" evidence="10">
    <location>
        <begin position="161"/>
        <end position="207"/>
    </location>
</feature>
<evidence type="ECO:0000256" key="5">
    <source>
        <dbReference type="ARBA" id="ARBA00023187"/>
    </source>
</evidence>
<dbReference type="EMBL" id="JXXN02001675">
    <property type="protein sequence ID" value="THD24298.1"/>
    <property type="molecule type" value="Genomic_DNA"/>
</dbReference>
<comment type="subcellular location">
    <subcellularLocation>
        <location evidence="1 7">Nucleus</location>
    </subcellularLocation>
</comment>
<dbReference type="Pfam" id="PF12457">
    <property type="entry name" value="TIP_N"/>
    <property type="match status" value="1"/>
</dbReference>
<gene>
    <name evidence="11" type="ORF">D915_004824</name>
</gene>
<name>A0A4E0RSZ9_FASHE</name>
<dbReference type="GO" id="GO:0000390">
    <property type="term" value="P:spliceosomal complex disassembly"/>
    <property type="evidence" value="ECO:0007669"/>
    <property type="project" value="InterPro"/>
</dbReference>
<feature type="compositionally biased region" description="Basic and acidic residues" evidence="9">
    <location>
        <begin position="736"/>
        <end position="746"/>
    </location>
</feature>
<feature type="compositionally biased region" description="Basic and acidic residues" evidence="9">
    <location>
        <begin position="78"/>
        <end position="88"/>
    </location>
</feature>
<proteinExistence type="inferred from homology"/>